<dbReference type="InterPro" id="IPR000836">
    <property type="entry name" value="PRTase_dom"/>
</dbReference>
<dbReference type="Proteomes" id="UP000271624">
    <property type="component" value="Unassembled WGS sequence"/>
</dbReference>
<feature type="domain" description="Phosphoribosyltransferase" evidence="1">
    <location>
        <begin position="27"/>
        <end position="187"/>
    </location>
</feature>
<dbReference type="InterPro" id="IPR029057">
    <property type="entry name" value="PRTase-like"/>
</dbReference>
<sequence>MINAPLFQDRTQAGEKLAALIQAELMQHPVDATCNKIVYALPRGGLPVASPIANALSCPLTVLVSKKITHPNNPELAVGAVTASGEVLWMEQKTFSFRPERWREQAMETAIDKAKSLESQFLPFCPEVNHQGAILILVDDGIATGMTIAVAVKALAKLEPAQIWLVAPLAPPSMIPWLQEWCDSILHDSKINHRVIVLATPEQFVSVSSFYFKFPQVPTSEALEYLKVKS</sequence>
<protein>
    <submittedName>
        <fullName evidence="2">Phosphoribosyltransferase</fullName>
    </submittedName>
</protein>
<dbReference type="GO" id="GO:0016757">
    <property type="term" value="F:glycosyltransferase activity"/>
    <property type="evidence" value="ECO:0007669"/>
    <property type="project" value="UniProtKB-KW"/>
</dbReference>
<name>A0A3S1ARX9_9CYAN</name>
<accession>A0A3S1ARX9</accession>
<dbReference type="OrthoDB" id="9810066at2"/>
<organism evidence="2 3">
    <name type="scientific">Dulcicalothrix desertica PCC 7102</name>
    <dbReference type="NCBI Taxonomy" id="232991"/>
    <lineage>
        <taxon>Bacteria</taxon>
        <taxon>Bacillati</taxon>
        <taxon>Cyanobacteriota</taxon>
        <taxon>Cyanophyceae</taxon>
        <taxon>Nostocales</taxon>
        <taxon>Calotrichaceae</taxon>
        <taxon>Dulcicalothrix</taxon>
    </lineage>
</organism>
<gene>
    <name evidence="2" type="ORF">DSM106972_019240</name>
</gene>
<dbReference type="Gene3D" id="3.30.1310.20">
    <property type="entry name" value="PRTase-like"/>
    <property type="match status" value="1"/>
</dbReference>
<keyword evidence="2" id="KW-0808">Transferase</keyword>
<dbReference type="SUPFAM" id="SSF53271">
    <property type="entry name" value="PRTase-like"/>
    <property type="match status" value="1"/>
</dbReference>
<dbReference type="Pfam" id="PF00156">
    <property type="entry name" value="Pribosyltran"/>
    <property type="match status" value="1"/>
</dbReference>
<evidence type="ECO:0000259" key="1">
    <source>
        <dbReference type="Pfam" id="PF00156"/>
    </source>
</evidence>
<reference evidence="2" key="1">
    <citation type="submission" date="2018-12" db="EMBL/GenBank/DDBJ databases">
        <authorList>
            <person name="Will S."/>
            <person name="Neumann-Schaal M."/>
            <person name="Henke P."/>
        </authorList>
    </citation>
    <scope>NUCLEOTIDE SEQUENCE</scope>
    <source>
        <strain evidence="2">PCC 7102</strain>
    </source>
</reference>
<keyword evidence="2" id="KW-0328">Glycosyltransferase</keyword>
<reference evidence="2" key="2">
    <citation type="journal article" date="2019" name="Genome Biol. Evol.">
        <title>Day and night: Metabolic profiles and evolutionary relationships of six axenic non-marine cyanobacteria.</title>
        <authorList>
            <person name="Will S.E."/>
            <person name="Henke P."/>
            <person name="Boedeker C."/>
            <person name="Huang S."/>
            <person name="Brinkmann H."/>
            <person name="Rohde M."/>
            <person name="Jarek M."/>
            <person name="Friedl T."/>
            <person name="Seufert S."/>
            <person name="Schumacher M."/>
            <person name="Overmann J."/>
            <person name="Neumann-Schaal M."/>
            <person name="Petersen J."/>
        </authorList>
    </citation>
    <scope>NUCLEOTIDE SEQUENCE [LARGE SCALE GENOMIC DNA]</scope>
    <source>
        <strain evidence="2">PCC 7102</strain>
    </source>
</reference>
<dbReference type="AlphaFoldDB" id="A0A3S1ARX9"/>
<evidence type="ECO:0000313" key="2">
    <source>
        <dbReference type="EMBL" id="RUT07664.1"/>
    </source>
</evidence>
<dbReference type="CDD" id="cd06223">
    <property type="entry name" value="PRTases_typeI"/>
    <property type="match status" value="1"/>
</dbReference>
<proteinExistence type="predicted"/>
<comment type="caution">
    <text evidence="2">The sequence shown here is derived from an EMBL/GenBank/DDBJ whole genome shotgun (WGS) entry which is preliminary data.</text>
</comment>
<evidence type="ECO:0000313" key="3">
    <source>
        <dbReference type="Proteomes" id="UP000271624"/>
    </source>
</evidence>
<keyword evidence="3" id="KW-1185">Reference proteome</keyword>
<dbReference type="EMBL" id="RSCL01000004">
    <property type="protein sequence ID" value="RUT07664.1"/>
    <property type="molecule type" value="Genomic_DNA"/>
</dbReference>
<dbReference type="RefSeq" id="WP_127080541.1">
    <property type="nucleotide sequence ID" value="NZ_RSCL01000004.1"/>
</dbReference>
<dbReference type="Gene3D" id="3.40.50.2020">
    <property type="match status" value="1"/>
</dbReference>